<dbReference type="AlphaFoldDB" id="A0A381SRL5"/>
<evidence type="ECO:0000256" key="2">
    <source>
        <dbReference type="ARBA" id="ARBA00022643"/>
    </source>
</evidence>
<dbReference type="PANTHER" id="PTHR42847">
    <property type="entry name" value="ALKANESULFONATE MONOOXYGENASE"/>
    <property type="match status" value="1"/>
</dbReference>
<keyword evidence="3" id="KW-0560">Oxidoreductase</keyword>
<dbReference type="InterPro" id="IPR036661">
    <property type="entry name" value="Luciferase-like_sf"/>
</dbReference>
<dbReference type="Pfam" id="PF00296">
    <property type="entry name" value="Bac_luciferase"/>
    <property type="match status" value="1"/>
</dbReference>
<evidence type="ECO:0000313" key="6">
    <source>
        <dbReference type="EMBL" id="SVA06054.1"/>
    </source>
</evidence>
<organism evidence="6">
    <name type="scientific">marine metagenome</name>
    <dbReference type="NCBI Taxonomy" id="408172"/>
    <lineage>
        <taxon>unclassified sequences</taxon>
        <taxon>metagenomes</taxon>
        <taxon>ecological metagenomes</taxon>
    </lineage>
</organism>
<name>A0A381SRL5_9ZZZZ</name>
<accession>A0A381SRL5</accession>
<proteinExistence type="predicted"/>
<evidence type="ECO:0000256" key="3">
    <source>
        <dbReference type="ARBA" id="ARBA00023002"/>
    </source>
</evidence>
<protein>
    <recommendedName>
        <fullName evidence="5">Luciferase-like domain-containing protein</fullName>
    </recommendedName>
</protein>
<dbReference type="Gene3D" id="3.20.20.30">
    <property type="entry name" value="Luciferase-like domain"/>
    <property type="match status" value="1"/>
</dbReference>
<keyword evidence="2" id="KW-0288">FMN</keyword>
<evidence type="ECO:0000256" key="1">
    <source>
        <dbReference type="ARBA" id="ARBA00022630"/>
    </source>
</evidence>
<evidence type="ECO:0000259" key="5">
    <source>
        <dbReference type="Pfam" id="PF00296"/>
    </source>
</evidence>
<dbReference type="GO" id="GO:0046306">
    <property type="term" value="P:alkanesulfonate catabolic process"/>
    <property type="evidence" value="ECO:0007669"/>
    <property type="project" value="TreeGrafter"/>
</dbReference>
<dbReference type="InterPro" id="IPR011251">
    <property type="entry name" value="Luciferase-like_dom"/>
</dbReference>
<dbReference type="GO" id="GO:0008726">
    <property type="term" value="F:alkanesulfonate monooxygenase activity"/>
    <property type="evidence" value="ECO:0007669"/>
    <property type="project" value="TreeGrafter"/>
</dbReference>
<dbReference type="InterPro" id="IPR050172">
    <property type="entry name" value="SsuD_RutA_monooxygenase"/>
</dbReference>
<dbReference type="EMBL" id="UINC01003406">
    <property type="protein sequence ID" value="SVA06054.1"/>
    <property type="molecule type" value="Genomic_DNA"/>
</dbReference>
<feature type="domain" description="Luciferase-like" evidence="5">
    <location>
        <begin position="15"/>
        <end position="241"/>
    </location>
</feature>
<reference evidence="6" key="1">
    <citation type="submission" date="2018-05" db="EMBL/GenBank/DDBJ databases">
        <authorList>
            <person name="Lanie J.A."/>
            <person name="Ng W.-L."/>
            <person name="Kazmierczak K.M."/>
            <person name="Andrzejewski T.M."/>
            <person name="Davidsen T.M."/>
            <person name="Wayne K.J."/>
            <person name="Tettelin H."/>
            <person name="Glass J.I."/>
            <person name="Rusch D."/>
            <person name="Podicherti R."/>
            <person name="Tsui H.-C.T."/>
            <person name="Winkler M.E."/>
        </authorList>
    </citation>
    <scope>NUCLEOTIDE SEQUENCE</scope>
</reference>
<keyword evidence="4" id="KW-0503">Monooxygenase</keyword>
<sequence length="288" mass="30689">MKIGIGLPANIPGVSRDSVLEWARKADSGPFSSVGIIDRVVYPNWDPLVALAAAAAVTQRVRLMTTILIAPVRDATLLAKQAASIDVLAGGRLTLGLGVGRREDDYAAVSGRFNRRGRRFEEQLALMKRVWSGEDPVDGTGPVGPVPIQSGGPELLIGAFAPAAVKRAGRWADGYLGGGGDPQAALAMYDSVVEEWKNSGRNGRPRFVATNAFALGPGAADRGADQYRHYNQFLGAEAADQAASRVLTAPEDIRKVIQEFEQVGLDEMVFLPQVTDLDQVDKLAEIVG</sequence>
<evidence type="ECO:0000256" key="4">
    <source>
        <dbReference type="ARBA" id="ARBA00023033"/>
    </source>
</evidence>
<gene>
    <name evidence="6" type="ORF">METZ01_LOCUS58908</name>
</gene>
<dbReference type="PANTHER" id="PTHR42847:SF4">
    <property type="entry name" value="ALKANESULFONATE MONOOXYGENASE-RELATED"/>
    <property type="match status" value="1"/>
</dbReference>
<dbReference type="SUPFAM" id="SSF51679">
    <property type="entry name" value="Bacterial luciferase-like"/>
    <property type="match status" value="1"/>
</dbReference>
<keyword evidence="1" id="KW-0285">Flavoprotein</keyword>